<sequence length="61" mass="6700">MMVTAICPSSHATRDNHSGQQPKRQAHLIIKSKPSNFKDKLLAACNGDLSKRLIDVSNGIR</sequence>
<protein>
    <submittedName>
        <fullName evidence="2">Uncharacterized protein</fullName>
    </submittedName>
</protein>
<reference evidence="2 3" key="1">
    <citation type="submission" date="2020-07" db="EMBL/GenBank/DDBJ databases">
        <title>Draft whole-genome sequence of Heliobacterium chlorum DSM 3682, type strain.</title>
        <authorList>
            <person name="Kyndt J.A."/>
            <person name="Meyer T.E."/>
            <person name="Imhoff J.F."/>
        </authorList>
    </citation>
    <scope>NUCLEOTIDE SEQUENCE [LARGE SCALE GENOMIC DNA]</scope>
    <source>
        <strain evidence="2 3">DSM 3682</strain>
    </source>
</reference>
<keyword evidence="3" id="KW-1185">Reference proteome</keyword>
<feature type="region of interest" description="Disordered" evidence="1">
    <location>
        <begin position="1"/>
        <end position="23"/>
    </location>
</feature>
<proteinExistence type="predicted"/>
<evidence type="ECO:0000313" key="2">
    <source>
        <dbReference type="EMBL" id="MBC9783494.1"/>
    </source>
</evidence>
<comment type="caution">
    <text evidence="2">The sequence shown here is derived from an EMBL/GenBank/DDBJ whole genome shotgun (WGS) entry which is preliminary data.</text>
</comment>
<evidence type="ECO:0000313" key="3">
    <source>
        <dbReference type="Proteomes" id="UP000617402"/>
    </source>
</evidence>
<organism evidence="2 3">
    <name type="scientific">Heliobacterium chlorum</name>
    <dbReference type="NCBI Taxonomy" id="2698"/>
    <lineage>
        <taxon>Bacteria</taxon>
        <taxon>Bacillati</taxon>
        <taxon>Bacillota</taxon>
        <taxon>Clostridia</taxon>
        <taxon>Eubacteriales</taxon>
        <taxon>Heliobacteriaceae</taxon>
        <taxon>Heliobacterium</taxon>
    </lineage>
</organism>
<dbReference type="RefSeq" id="WP_188038654.1">
    <property type="nucleotide sequence ID" value="NZ_JACVHF010000002.1"/>
</dbReference>
<dbReference type="EMBL" id="JACVHF010000002">
    <property type="protein sequence ID" value="MBC9783494.1"/>
    <property type="molecule type" value="Genomic_DNA"/>
</dbReference>
<gene>
    <name evidence="2" type="ORF">H1S01_03080</name>
</gene>
<evidence type="ECO:0000256" key="1">
    <source>
        <dbReference type="SAM" id="MobiDB-lite"/>
    </source>
</evidence>
<name>A0ABR7SY86_HELCL</name>
<dbReference type="Proteomes" id="UP000617402">
    <property type="component" value="Unassembled WGS sequence"/>
</dbReference>
<accession>A0ABR7SY86</accession>